<protein>
    <submittedName>
        <fullName evidence="2">Uncharacterized protein</fullName>
    </submittedName>
</protein>
<dbReference type="Proteomes" id="UP001622690">
    <property type="component" value="Chromosome"/>
</dbReference>
<evidence type="ECO:0000313" key="3">
    <source>
        <dbReference type="Proteomes" id="UP001622690"/>
    </source>
</evidence>
<sequence length="95" mass="10469">MKLAPSASTAGQAATTSKDVQGDRAGERGRWSWIINKLKDLGSGAWNKLKDAARAGYDAFKKAYERYVPWLVRKAIEVGATVYEVYSAVRDFIGL</sequence>
<evidence type="ECO:0000256" key="1">
    <source>
        <dbReference type="SAM" id="MobiDB-lite"/>
    </source>
</evidence>
<feature type="region of interest" description="Disordered" evidence="1">
    <location>
        <begin position="1"/>
        <end position="25"/>
    </location>
</feature>
<dbReference type="EMBL" id="CP108125">
    <property type="protein sequence ID" value="WTO84381.1"/>
    <property type="molecule type" value="Genomic_DNA"/>
</dbReference>
<name>A0ABZ1J0M2_9ACTN</name>
<keyword evidence="3" id="KW-1185">Reference proteome</keyword>
<proteinExistence type="predicted"/>
<feature type="compositionally biased region" description="Low complexity" evidence="1">
    <location>
        <begin position="1"/>
        <end position="17"/>
    </location>
</feature>
<evidence type="ECO:0000313" key="2">
    <source>
        <dbReference type="EMBL" id="WTO84381.1"/>
    </source>
</evidence>
<organism evidence="2 3">
    <name type="scientific">Streptomyces nigra</name>
    <dbReference type="NCBI Taxonomy" id="1827580"/>
    <lineage>
        <taxon>Bacteria</taxon>
        <taxon>Bacillati</taxon>
        <taxon>Actinomycetota</taxon>
        <taxon>Actinomycetes</taxon>
        <taxon>Kitasatosporales</taxon>
        <taxon>Streptomycetaceae</taxon>
        <taxon>Streptomyces</taxon>
    </lineage>
</organism>
<gene>
    <name evidence="2" type="ORF">OHU27_18935</name>
</gene>
<dbReference type="RefSeq" id="WP_406258082.1">
    <property type="nucleotide sequence ID" value="NZ_CP108125.1"/>
</dbReference>
<reference evidence="2 3" key="1">
    <citation type="submission" date="2022-10" db="EMBL/GenBank/DDBJ databases">
        <title>The complete genomes of actinobacterial strains from the NBC collection.</title>
        <authorList>
            <person name="Joergensen T.S."/>
            <person name="Alvarez Arevalo M."/>
            <person name="Sterndorff E.B."/>
            <person name="Faurdal D."/>
            <person name="Vuksanovic O."/>
            <person name="Mourched A.-S."/>
            <person name="Charusanti P."/>
            <person name="Shaw S."/>
            <person name="Blin K."/>
            <person name="Weber T."/>
        </authorList>
    </citation>
    <scope>NUCLEOTIDE SEQUENCE [LARGE SCALE GENOMIC DNA]</scope>
    <source>
        <strain evidence="2 3">NBC_00206</strain>
    </source>
</reference>
<accession>A0ABZ1J0M2</accession>